<evidence type="ECO:0000313" key="4">
    <source>
        <dbReference type="Proteomes" id="UP000178666"/>
    </source>
</evidence>
<reference evidence="1 3" key="2">
    <citation type="submission" date="2016-02" db="EMBL/GenBank/DDBJ databases">
        <title>Complete Genome Sequence of Propionibacterium acidipropionici ATCC 55737.</title>
        <authorList>
            <person name="Luna Flores C.H."/>
            <person name="Nielsen L.K."/>
            <person name="Marcellin E."/>
        </authorList>
    </citation>
    <scope>NUCLEOTIDE SEQUENCE [LARGE SCALE GENOMIC DNA]</scope>
    <source>
        <strain evidence="1 3">ATCC 55737</strain>
    </source>
</reference>
<dbReference type="Proteomes" id="UP000075221">
    <property type="component" value="Chromosome"/>
</dbReference>
<protein>
    <submittedName>
        <fullName evidence="1">Uncharacterized protein</fullName>
    </submittedName>
</protein>
<evidence type="ECO:0000313" key="2">
    <source>
        <dbReference type="EMBL" id="AOZ46599.1"/>
    </source>
</evidence>
<dbReference type="EMBL" id="CP014352">
    <property type="protein sequence ID" value="AMS05119.1"/>
    <property type="molecule type" value="Genomic_DNA"/>
</dbReference>
<dbReference type="AlphaFoldDB" id="A0AAC8YET9"/>
<proteinExistence type="predicted"/>
<dbReference type="Proteomes" id="UP000178666">
    <property type="component" value="Chromosome"/>
</dbReference>
<accession>A0AAC8YET9</accession>
<reference evidence="2 4" key="1">
    <citation type="journal article" date="2016" name="Plant Dis.">
        <title>Improved production of propionic acid using genome shuffling.</title>
        <authorList>
            <person name="Luna-Flores C.H."/>
            <person name="Palfreyman R.W."/>
            <person name="Kromer J.O."/>
            <person name="Nielsen L.K."/>
            <person name="Marcellin E."/>
        </authorList>
    </citation>
    <scope>NUCLEOTIDE SEQUENCE [LARGE SCALE GENOMIC DNA]</scope>
    <source>
        <strain evidence="2 4">F3E8</strain>
    </source>
</reference>
<evidence type="ECO:0000313" key="3">
    <source>
        <dbReference type="Proteomes" id="UP000075221"/>
    </source>
</evidence>
<organism evidence="1 3">
    <name type="scientific">Acidipropionibacterium acidipropionici</name>
    <dbReference type="NCBI Taxonomy" id="1748"/>
    <lineage>
        <taxon>Bacteria</taxon>
        <taxon>Bacillati</taxon>
        <taxon>Actinomycetota</taxon>
        <taxon>Actinomycetes</taxon>
        <taxon>Propionibacteriales</taxon>
        <taxon>Propionibacteriaceae</taxon>
        <taxon>Acidipropionibacterium</taxon>
    </lineage>
</organism>
<sequence>MPAATRVPEGLIATADVQSQVVSRTQVLALGLSPDNLRGLVAAGRWSPLTRGILLMDGRAPDRADWFQWAWCGLLVAGPGSCLGLRAAAYLNGFDDQHYPIHIWCPGSRSLPRRNRDADLSARLRFVSSDRDAFGSPSRTSVDRTVLDLCSQEVSDAAADDNPLHGQVPRHRVHPVPTDHGSMGTAGFSRFSGISWHSSRS</sequence>
<keyword evidence="4" id="KW-1185">Reference proteome</keyword>
<gene>
    <name evidence="2" type="ORF">A8L58_07670</name>
    <name evidence="1" type="ORF">AXH35_06205</name>
</gene>
<dbReference type="EMBL" id="CP015970">
    <property type="protein sequence ID" value="AOZ46599.1"/>
    <property type="molecule type" value="Genomic_DNA"/>
</dbReference>
<evidence type="ECO:0000313" key="1">
    <source>
        <dbReference type="EMBL" id="AMS05119.1"/>
    </source>
</evidence>
<name>A0AAC8YET9_9ACTN</name>